<evidence type="ECO:0000313" key="3">
    <source>
        <dbReference type="Proteomes" id="UP000075320"/>
    </source>
</evidence>
<keyword evidence="3" id="KW-1185">Reference proteome</keyword>
<evidence type="ECO:0000313" key="2">
    <source>
        <dbReference type="EMBL" id="KYG67170.1"/>
    </source>
</evidence>
<sequence length="597" mass="66444">MKITKVLLSFAVVAISLFAVAQSVSVKTIEEYNSLLPVWGTSWSPGAKSINGYYPTFYTGFAMRQQAPERIHVRVSRGNQTRISVILDDQALTDYAFDLVKRYEVYRALTKGPGAKLNVNPSGSKLLPQLDLYNQIIESPNYDILGLVDRASKGAESAESTYAKSLNILRALNPGRVFILNLNLAQEFAKWKTQVQQSSGGNAAKITGNPQETIIAINTLLFGRVNYTQKPSADVMAKLTKAITLATNGASDNEFTMAALDLFVAVTGSKYDFKVVNNQGHWQKALQCSSASSCYLSYPEFTAIYPTGSVEEKTSDEFGNRINAFSTPGLWQFLSRSGGREVDNIRNEPYYGFAPKMDYQDIGNGFHNPAVRFWDPSKAVKQALGLNPGHNTYWAVKRGGVSHGCLRFSIGGVWEFRQIIPVENSKMTQVSFFGNRAQDFDLYDIDGSGELKVMGTEYFISYGLQGADSTARREGKGLEINADKKYDFYVDLYGAKNVFSLNEKQEYVFANPRISLPSYLDFKKASVSTRLQIPGQYRLYEQAYEKDKVQMYAIGEMTPQNKLIARLMGRVRGCAPTSNKQQCGEAAFDQELKSLVK</sequence>
<reference evidence="2 3" key="1">
    <citation type="submission" date="2016-03" db="EMBL/GenBank/DDBJ databases">
        <authorList>
            <person name="Ploux O."/>
        </authorList>
    </citation>
    <scope>NUCLEOTIDE SEQUENCE [LARGE SCALE GENOMIC DNA]</scope>
    <source>
        <strain evidence="2 3">R0</strain>
    </source>
</reference>
<feature type="chain" id="PRO_5007573610" description="YkuD domain-containing protein" evidence="1">
    <location>
        <begin position="22"/>
        <end position="597"/>
    </location>
</feature>
<gene>
    <name evidence="2" type="ORF">AZI86_09170</name>
</gene>
<protein>
    <recommendedName>
        <fullName evidence="4">YkuD domain-containing protein</fullName>
    </recommendedName>
</protein>
<dbReference type="AlphaFoldDB" id="A0A150WRV4"/>
<comment type="caution">
    <text evidence="2">The sequence shown here is derived from an EMBL/GenBank/DDBJ whole genome shotgun (WGS) entry which is preliminary data.</text>
</comment>
<evidence type="ECO:0000256" key="1">
    <source>
        <dbReference type="SAM" id="SignalP"/>
    </source>
</evidence>
<feature type="signal peptide" evidence="1">
    <location>
        <begin position="1"/>
        <end position="21"/>
    </location>
</feature>
<organism evidence="2 3">
    <name type="scientific">Bdellovibrio bacteriovorus</name>
    <dbReference type="NCBI Taxonomy" id="959"/>
    <lineage>
        <taxon>Bacteria</taxon>
        <taxon>Pseudomonadati</taxon>
        <taxon>Bdellovibrionota</taxon>
        <taxon>Bdellovibrionia</taxon>
        <taxon>Bdellovibrionales</taxon>
        <taxon>Pseudobdellovibrionaceae</taxon>
        <taxon>Bdellovibrio</taxon>
    </lineage>
</organism>
<keyword evidence="1" id="KW-0732">Signal</keyword>
<evidence type="ECO:0008006" key="4">
    <source>
        <dbReference type="Google" id="ProtNLM"/>
    </source>
</evidence>
<dbReference type="OrthoDB" id="9342543at2"/>
<dbReference type="RefSeq" id="WP_061834746.1">
    <property type="nucleotide sequence ID" value="NZ_LUKE01000001.1"/>
</dbReference>
<accession>A0A150WRV4</accession>
<dbReference type="EMBL" id="LUKE01000001">
    <property type="protein sequence ID" value="KYG67170.1"/>
    <property type="molecule type" value="Genomic_DNA"/>
</dbReference>
<name>A0A150WRV4_BDEBC</name>
<dbReference type="Proteomes" id="UP000075320">
    <property type="component" value="Unassembled WGS sequence"/>
</dbReference>
<proteinExistence type="predicted"/>